<accession>A0A9Q3DIS0</accession>
<feature type="region of interest" description="Disordered" evidence="1">
    <location>
        <begin position="69"/>
        <end position="102"/>
    </location>
</feature>
<evidence type="ECO:0000313" key="4">
    <source>
        <dbReference type="EMBL" id="MBW0504931.1"/>
    </source>
</evidence>
<keyword evidence="5" id="KW-1185">Reference proteome</keyword>
<feature type="chain" id="PRO_5040292194" evidence="3">
    <location>
        <begin position="27"/>
        <end position="344"/>
    </location>
</feature>
<keyword evidence="3" id="KW-0732">Signal</keyword>
<feature type="region of interest" description="Disordered" evidence="1">
    <location>
        <begin position="293"/>
        <end position="313"/>
    </location>
</feature>
<evidence type="ECO:0000313" key="5">
    <source>
        <dbReference type="Proteomes" id="UP000765509"/>
    </source>
</evidence>
<proteinExistence type="predicted"/>
<feature type="transmembrane region" description="Helical" evidence="2">
    <location>
        <begin position="184"/>
        <end position="204"/>
    </location>
</feature>
<keyword evidence="2" id="KW-1133">Transmembrane helix</keyword>
<reference evidence="4" key="1">
    <citation type="submission" date="2021-03" db="EMBL/GenBank/DDBJ databases">
        <title>Draft genome sequence of rust myrtle Austropuccinia psidii MF-1, a brazilian biotype.</title>
        <authorList>
            <person name="Quecine M.C."/>
            <person name="Pachon D.M.R."/>
            <person name="Bonatelli M.L."/>
            <person name="Correr F.H."/>
            <person name="Franceschini L.M."/>
            <person name="Leite T.F."/>
            <person name="Margarido G.R.A."/>
            <person name="Almeida C.A."/>
            <person name="Ferrarezi J.A."/>
            <person name="Labate C.A."/>
        </authorList>
    </citation>
    <scope>NUCLEOTIDE SEQUENCE</scope>
    <source>
        <strain evidence="4">MF-1</strain>
    </source>
</reference>
<feature type="compositionally biased region" description="Polar residues" evidence="1">
    <location>
        <begin position="44"/>
        <end position="59"/>
    </location>
</feature>
<feature type="compositionally biased region" description="Low complexity" evidence="1">
    <location>
        <begin position="115"/>
        <end position="160"/>
    </location>
</feature>
<organism evidence="4 5">
    <name type="scientific">Austropuccinia psidii MF-1</name>
    <dbReference type="NCBI Taxonomy" id="1389203"/>
    <lineage>
        <taxon>Eukaryota</taxon>
        <taxon>Fungi</taxon>
        <taxon>Dikarya</taxon>
        <taxon>Basidiomycota</taxon>
        <taxon>Pucciniomycotina</taxon>
        <taxon>Pucciniomycetes</taxon>
        <taxon>Pucciniales</taxon>
        <taxon>Sphaerophragmiaceae</taxon>
        <taxon>Austropuccinia</taxon>
    </lineage>
</organism>
<evidence type="ECO:0000256" key="3">
    <source>
        <dbReference type="SAM" id="SignalP"/>
    </source>
</evidence>
<evidence type="ECO:0000256" key="2">
    <source>
        <dbReference type="SAM" id="Phobius"/>
    </source>
</evidence>
<dbReference type="EMBL" id="AVOT02018224">
    <property type="protein sequence ID" value="MBW0504931.1"/>
    <property type="molecule type" value="Genomic_DNA"/>
</dbReference>
<evidence type="ECO:0000256" key="1">
    <source>
        <dbReference type="SAM" id="MobiDB-lite"/>
    </source>
</evidence>
<sequence>MKLSFSHSSLSLSLLLALLSLDQSSASKKSSHHRNLHQKYLGTKKSTGHINHSALSSRATIPKVARDLEPNQPFAFDGPRSSSLTSDSNPFSSKFPSQSNLPSFADAPSVTISTKTKSTSTLSNHPTSSPSPTPVSLAKSATAPTPTPTTSTETPTSTPAHPVANNVLSQLAEYYKPSYSLRPLVLILTCAFAVGILVFIVSLIKCVCHKKKFANPKDYPNGFPWEKNDKLDGESEECKVHDEKDNLNYENVQLTRINTNTSCYKPPLHNQVGYDFDGESQLYRSPIGSYALPSPTAQSSRRNSDEAKEANLRYQANSPVNFEGNNRFLYSRQEESQHLQPKCF</sequence>
<feature type="compositionally biased region" description="Basic and acidic residues" evidence="1">
    <location>
        <begin position="302"/>
        <end position="311"/>
    </location>
</feature>
<feature type="region of interest" description="Disordered" evidence="1">
    <location>
        <begin position="40"/>
        <end position="59"/>
    </location>
</feature>
<keyword evidence="2" id="KW-0472">Membrane</keyword>
<keyword evidence="2" id="KW-0812">Transmembrane</keyword>
<comment type="caution">
    <text evidence="4">The sequence shown here is derived from an EMBL/GenBank/DDBJ whole genome shotgun (WGS) entry which is preliminary data.</text>
</comment>
<dbReference type="OrthoDB" id="2503018at2759"/>
<feature type="compositionally biased region" description="Polar residues" evidence="1">
    <location>
        <begin position="80"/>
        <end position="102"/>
    </location>
</feature>
<dbReference type="AlphaFoldDB" id="A0A9Q3DIS0"/>
<dbReference type="Proteomes" id="UP000765509">
    <property type="component" value="Unassembled WGS sequence"/>
</dbReference>
<gene>
    <name evidence="4" type="ORF">O181_044646</name>
</gene>
<feature type="region of interest" description="Disordered" evidence="1">
    <location>
        <begin position="115"/>
        <end position="161"/>
    </location>
</feature>
<name>A0A9Q3DIS0_9BASI</name>
<protein>
    <submittedName>
        <fullName evidence="4">Uncharacterized protein</fullName>
    </submittedName>
</protein>
<feature type="signal peptide" evidence="3">
    <location>
        <begin position="1"/>
        <end position="26"/>
    </location>
</feature>